<keyword evidence="1 7" id="KW-1003">Cell membrane</keyword>
<evidence type="ECO:0000256" key="2">
    <source>
        <dbReference type="ARBA" id="ARBA00022692"/>
    </source>
</evidence>
<keyword evidence="10" id="KW-1185">Reference proteome</keyword>
<organism evidence="9 10">
    <name type="scientific">Kitasatospora cystarginea</name>
    <dbReference type="NCBI Taxonomy" id="58350"/>
    <lineage>
        <taxon>Bacteria</taxon>
        <taxon>Bacillati</taxon>
        <taxon>Actinomycetota</taxon>
        <taxon>Actinomycetes</taxon>
        <taxon>Kitasatosporales</taxon>
        <taxon>Streptomycetaceae</taxon>
        <taxon>Kitasatospora</taxon>
    </lineage>
</organism>
<dbReference type="NCBIfam" id="TIGR00247">
    <property type="entry name" value="endolytic transglycosylase MltG"/>
    <property type="match status" value="1"/>
</dbReference>
<comment type="similarity">
    <text evidence="7">Belongs to the transglycosylase MltG family.</text>
</comment>
<sequence length="401" mass="42903">MDDELHDGHPEDADAVEEDRPSLFGGDEEPETRESDRKRKEKGKKEGRRNRGACLIVAVCLLGATAGAGWWGYGFYQTHFGPPPDYSGDGSGSVNVEIKTGDSGQAMGQALKDADVVKSIGAFVNAVGKNPKGASIQPGTYTLAHQMSAAAAVAKMVDSNGGNALTIPEGKKAVDIYAKIDAKLKLPNGTTAGVAKDKVNELGLPDYAHGNIEGFLYPTKYSVTDGMKPEDLLKQMVSTAVDHFKQLNLDAGAQQAGVKDGYQVLIEASIVQAEGNNSADFGKMARVVANRLKSNTYLGMDTTLQYQLGRTTMSDKEIGDKSLAYNTYVNHGLPPGPISNPGDDAIKAALNPTPGDWAYWIAMSPTETRFATTFDEHKKNVQEYCTARGKGFDPVRGMCKS</sequence>
<dbReference type="PANTHER" id="PTHR30518">
    <property type="entry name" value="ENDOLYTIC MUREIN TRANSGLYCOSYLASE"/>
    <property type="match status" value="1"/>
</dbReference>
<dbReference type="Proteomes" id="UP001500305">
    <property type="component" value="Unassembled WGS sequence"/>
</dbReference>
<evidence type="ECO:0000256" key="6">
    <source>
        <dbReference type="ARBA" id="ARBA00023316"/>
    </source>
</evidence>
<evidence type="ECO:0000256" key="4">
    <source>
        <dbReference type="ARBA" id="ARBA00023136"/>
    </source>
</evidence>
<comment type="catalytic activity">
    <reaction evidence="7">
        <text>a peptidoglycan chain = a peptidoglycan chain with N-acetyl-1,6-anhydromuramyl-[peptide] at the reducing end + a peptidoglycan chain with N-acetylglucosamine at the non-reducing end.</text>
        <dbReference type="EC" id="4.2.2.29"/>
    </reaction>
</comment>
<dbReference type="HAMAP" id="MF_02065">
    <property type="entry name" value="MltG"/>
    <property type="match status" value="1"/>
</dbReference>
<keyword evidence="4 7" id="KW-0472">Membrane</keyword>
<feature type="compositionally biased region" description="Basic and acidic residues" evidence="8">
    <location>
        <begin position="1"/>
        <end position="12"/>
    </location>
</feature>
<dbReference type="Pfam" id="PF02618">
    <property type="entry name" value="YceG"/>
    <property type="match status" value="1"/>
</dbReference>
<gene>
    <name evidence="7" type="primary">mltG</name>
    <name evidence="9" type="ORF">GCM10010430_33500</name>
</gene>
<feature type="transmembrane region" description="Helical" evidence="7">
    <location>
        <begin position="52"/>
        <end position="73"/>
    </location>
</feature>
<feature type="site" description="Important for catalytic activity" evidence="7">
    <location>
        <position position="274"/>
    </location>
</feature>
<evidence type="ECO:0000256" key="3">
    <source>
        <dbReference type="ARBA" id="ARBA00022989"/>
    </source>
</evidence>
<keyword evidence="3 7" id="KW-1133">Transmembrane helix</keyword>
<dbReference type="PANTHER" id="PTHR30518:SF2">
    <property type="entry name" value="ENDOLYTIC MUREIN TRANSGLYCOSYLASE"/>
    <property type="match status" value="1"/>
</dbReference>
<comment type="subcellular location">
    <subcellularLocation>
        <location evidence="7">Cell membrane</location>
        <topology evidence="7">Single-pass membrane protein</topology>
    </subcellularLocation>
</comment>
<dbReference type="EMBL" id="BAAATR010000013">
    <property type="protein sequence ID" value="GAA2248357.1"/>
    <property type="molecule type" value="Genomic_DNA"/>
</dbReference>
<dbReference type="EC" id="4.2.2.29" evidence="7"/>
<comment type="function">
    <text evidence="7">Functions as a peptidoglycan terminase that cleaves nascent peptidoglycan strands endolytically to terminate their elongation.</text>
</comment>
<dbReference type="Gene3D" id="3.30.1490.480">
    <property type="entry name" value="Endolytic murein transglycosylase"/>
    <property type="match status" value="1"/>
</dbReference>
<evidence type="ECO:0000313" key="10">
    <source>
        <dbReference type="Proteomes" id="UP001500305"/>
    </source>
</evidence>
<evidence type="ECO:0000313" key="9">
    <source>
        <dbReference type="EMBL" id="GAA2248357.1"/>
    </source>
</evidence>
<evidence type="ECO:0000256" key="7">
    <source>
        <dbReference type="HAMAP-Rule" id="MF_02065"/>
    </source>
</evidence>
<keyword evidence="2 7" id="KW-0812">Transmembrane</keyword>
<keyword evidence="5 7" id="KW-0456">Lyase</keyword>
<reference evidence="10" key="1">
    <citation type="journal article" date="2019" name="Int. J. Syst. Evol. Microbiol.">
        <title>The Global Catalogue of Microorganisms (GCM) 10K type strain sequencing project: providing services to taxonomists for standard genome sequencing and annotation.</title>
        <authorList>
            <consortium name="The Broad Institute Genomics Platform"/>
            <consortium name="The Broad Institute Genome Sequencing Center for Infectious Disease"/>
            <person name="Wu L."/>
            <person name="Ma J."/>
        </authorList>
    </citation>
    <scope>NUCLEOTIDE SEQUENCE [LARGE SCALE GENOMIC DNA]</scope>
    <source>
        <strain evidence="10">JCM 7356</strain>
    </source>
</reference>
<accession>A0ABP5QZY0</accession>
<proteinExistence type="inferred from homology"/>
<keyword evidence="6 7" id="KW-0961">Cell wall biogenesis/degradation</keyword>
<evidence type="ECO:0000256" key="8">
    <source>
        <dbReference type="SAM" id="MobiDB-lite"/>
    </source>
</evidence>
<comment type="caution">
    <text evidence="9">The sequence shown here is derived from an EMBL/GenBank/DDBJ whole genome shotgun (WGS) entry which is preliminary data.</text>
</comment>
<protein>
    <recommendedName>
        <fullName evidence="7">Endolytic murein transglycosylase</fullName>
        <ecNumber evidence="7">4.2.2.29</ecNumber>
    </recommendedName>
    <alternativeName>
        <fullName evidence="7">Peptidoglycan lytic transglycosylase</fullName>
    </alternativeName>
    <alternativeName>
        <fullName evidence="7">Peptidoglycan polymerization terminase</fullName>
    </alternativeName>
</protein>
<evidence type="ECO:0000256" key="5">
    <source>
        <dbReference type="ARBA" id="ARBA00023239"/>
    </source>
</evidence>
<name>A0ABP5QZY0_9ACTN</name>
<dbReference type="InterPro" id="IPR003770">
    <property type="entry name" value="MLTG-like"/>
</dbReference>
<feature type="region of interest" description="Disordered" evidence="8">
    <location>
        <begin position="1"/>
        <end position="47"/>
    </location>
</feature>
<evidence type="ECO:0000256" key="1">
    <source>
        <dbReference type="ARBA" id="ARBA00022475"/>
    </source>
</evidence>